<feature type="transmembrane region" description="Helical" evidence="1">
    <location>
        <begin position="98"/>
        <end position="115"/>
    </location>
</feature>
<evidence type="ECO:0000256" key="1">
    <source>
        <dbReference type="SAM" id="Phobius"/>
    </source>
</evidence>
<evidence type="ECO:0000313" key="3">
    <source>
        <dbReference type="Proteomes" id="UP000669179"/>
    </source>
</evidence>
<keyword evidence="3" id="KW-1185">Reference proteome</keyword>
<accession>A0A939PHG8</accession>
<dbReference type="AlphaFoldDB" id="A0A939PHG8"/>
<protein>
    <submittedName>
        <fullName evidence="2">Uncharacterized protein</fullName>
    </submittedName>
</protein>
<dbReference type="Proteomes" id="UP000669179">
    <property type="component" value="Unassembled WGS sequence"/>
</dbReference>
<dbReference type="EMBL" id="JAGEOJ010000009">
    <property type="protein sequence ID" value="MBO2450183.1"/>
    <property type="molecule type" value="Genomic_DNA"/>
</dbReference>
<name>A0A939PHG8_9ACTN</name>
<sequence>MTTPSLPRDELKAALAARQELGHEYDDAFVESLAERIEQTLAVRAAGHPYPAAYPAPPAPGPRRASYGGGADLALAIISMVAAIPLSAIAVVNAGTGGLFIVLTAIVLINFAHVLRPRRG</sequence>
<organism evidence="2 3">
    <name type="scientific">Actinomadura barringtoniae</name>
    <dbReference type="NCBI Taxonomy" id="1427535"/>
    <lineage>
        <taxon>Bacteria</taxon>
        <taxon>Bacillati</taxon>
        <taxon>Actinomycetota</taxon>
        <taxon>Actinomycetes</taxon>
        <taxon>Streptosporangiales</taxon>
        <taxon>Thermomonosporaceae</taxon>
        <taxon>Actinomadura</taxon>
    </lineage>
</organism>
<keyword evidence="1" id="KW-0472">Membrane</keyword>
<proteinExistence type="predicted"/>
<keyword evidence="1" id="KW-0812">Transmembrane</keyword>
<reference evidence="2" key="1">
    <citation type="submission" date="2021-03" db="EMBL/GenBank/DDBJ databases">
        <authorList>
            <person name="Kanchanasin P."/>
            <person name="Saeng-In P."/>
            <person name="Phongsopitanun W."/>
            <person name="Yuki M."/>
            <person name="Kudo T."/>
            <person name="Ohkuma M."/>
            <person name="Tanasupawat S."/>
        </authorList>
    </citation>
    <scope>NUCLEOTIDE SEQUENCE</scope>
    <source>
        <strain evidence="2">GKU 128</strain>
    </source>
</reference>
<evidence type="ECO:0000313" key="2">
    <source>
        <dbReference type="EMBL" id="MBO2450183.1"/>
    </source>
</evidence>
<comment type="caution">
    <text evidence="2">The sequence shown here is derived from an EMBL/GenBank/DDBJ whole genome shotgun (WGS) entry which is preliminary data.</text>
</comment>
<keyword evidence="1" id="KW-1133">Transmembrane helix</keyword>
<feature type="transmembrane region" description="Helical" evidence="1">
    <location>
        <begin position="73"/>
        <end position="92"/>
    </location>
</feature>
<dbReference type="RefSeq" id="WP_208258035.1">
    <property type="nucleotide sequence ID" value="NZ_JAGEOJ010000009.1"/>
</dbReference>
<gene>
    <name evidence="2" type="ORF">J4573_23975</name>
</gene>